<dbReference type="Pfam" id="PF00149">
    <property type="entry name" value="Metallophos"/>
    <property type="match status" value="1"/>
</dbReference>
<organism evidence="6 7">
    <name type="scientific">Flintibacter hominis</name>
    <dbReference type="NCBI Taxonomy" id="2763048"/>
    <lineage>
        <taxon>Bacteria</taxon>
        <taxon>Bacillati</taxon>
        <taxon>Bacillota</taxon>
        <taxon>Clostridia</taxon>
        <taxon>Eubacteriales</taxon>
        <taxon>Flintibacter</taxon>
    </lineage>
</organism>
<evidence type="ECO:0000313" key="7">
    <source>
        <dbReference type="Proteomes" id="UP000628736"/>
    </source>
</evidence>
<keyword evidence="1" id="KW-0732">Signal</keyword>
<dbReference type="GO" id="GO:0009166">
    <property type="term" value="P:nucleotide catabolic process"/>
    <property type="evidence" value="ECO:0007669"/>
    <property type="project" value="InterPro"/>
</dbReference>
<proteinExistence type="inferred from homology"/>
<gene>
    <name evidence="6" type="ORF">H8S11_11750</name>
</gene>
<feature type="domain" description="Calcineurin-like phosphoesterase" evidence="4">
    <location>
        <begin position="57"/>
        <end position="285"/>
    </location>
</feature>
<dbReference type="InterPro" id="IPR004843">
    <property type="entry name" value="Calcineurin-like_PHP"/>
</dbReference>
<dbReference type="InterPro" id="IPR006179">
    <property type="entry name" value="5_nucleotidase/apyrase"/>
</dbReference>
<evidence type="ECO:0000256" key="2">
    <source>
        <dbReference type="RuleBase" id="RU362119"/>
    </source>
</evidence>
<keyword evidence="2" id="KW-0378">Hydrolase</keyword>
<dbReference type="GO" id="GO:0000166">
    <property type="term" value="F:nucleotide binding"/>
    <property type="evidence" value="ECO:0007669"/>
    <property type="project" value="UniProtKB-KW"/>
</dbReference>
<dbReference type="PANTHER" id="PTHR11575">
    <property type="entry name" value="5'-NUCLEOTIDASE-RELATED"/>
    <property type="match status" value="1"/>
</dbReference>
<dbReference type="InterPro" id="IPR036907">
    <property type="entry name" value="5'-Nucleotdase_C_sf"/>
</dbReference>
<dbReference type="GO" id="GO:0016787">
    <property type="term" value="F:hydrolase activity"/>
    <property type="evidence" value="ECO:0007669"/>
    <property type="project" value="UniProtKB-KW"/>
</dbReference>
<dbReference type="PRINTS" id="PR01607">
    <property type="entry name" value="APYRASEFAMLY"/>
</dbReference>
<comment type="caution">
    <text evidence="6">The sequence shown here is derived from an EMBL/GenBank/DDBJ whole genome shotgun (WGS) entry which is preliminary data.</text>
</comment>
<keyword evidence="2" id="KW-0547">Nucleotide-binding</keyword>
<keyword evidence="7" id="KW-1185">Reference proteome</keyword>
<accession>A0A8J6JBM2</accession>
<dbReference type="SUPFAM" id="SSF56300">
    <property type="entry name" value="Metallo-dependent phosphatases"/>
    <property type="match status" value="1"/>
</dbReference>
<keyword evidence="3" id="KW-0812">Transmembrane</keyword>
<dbReference type="CDD" id="cd00845">
    <property type="entry name" value="MPP_UshA_N_like"/>
    <property type="match status" value="1"/>
</dbReference>
<dbReference type="PANTHER" id="PTHR11575:SF24">
    <property type="entry name" value="5'-NUCLEOTIDASE"/>
    <property type="match status" value="1"/>
</dbReference>
<dbReference type="EMBL" id="JACOPO010000009">
    <property type="protein sequence ID" value="MBC5723482.1"/>
    <property type="molecule type" value="Genomic_DNA"/>
</dbReference>
<feature type="domain" description="5'-Nucleotidase C-terminal" evidence="5">
    <location>
        <begin position="385"/>
        <end position="557"/>
    </location>
</feature>
<dbReference type="Gene3D" id="3.60.21.10">
    <property type="match status" value="1"/>
</dbReference>
<dbReference type="AlphaFoldDB" id="A0A8J6JBM2"/>
<evidence type="ECO:0000259" key="4">
    <source>
        <dbReference type="Pfam" id="PF00149"/>
    </source>
</evidence>
<keyword evidence="3" id="KW-0472">Membrane</keyword>
<reference evidence="6" key="1">
    <citation type="submission" date="2020-08" db="EMBL/GenBank/DDBJ databases">
        <title>Genome public.</title>
        <authorList>
            <person name="Liu C."/>
            <person name="Sun Q."/>
        </authorList>
    </citation>
    <scope>NUCLEOTIDE SEQUENCE</scope>
    <source>
        <strain evidence="6">NSJ-23</strain>
    </source>
</reference>
<dbReference type="Proteomes" id="UP000628736">
    <property type="component" value="Unassembled WGS sequence"/>
</dbReference>
<evidence type="ECO:0000313" key="6">
    <source>
        <dbReference type="EMBL" id="MBC5723482.1"/>
    </source>
</evidence>
<evidence type="ECO:0000256" key="3">
    <source>
        <dbReference type="SAM" id="Phobius"/>
    </source>
</evidence>
<keyword evidence="3" id="KW-1133">Transmembrane helix</keyword>
<dbReference type="Gene3D" id="3.90.780.10">
    <property type="entry name" value="5'-Nucleotidase, C-terminal domain"/>
    <property type="match status" value="1"/>
</dbReference>
<dbReference type="InterPro" id="IPR029052">
    <property type="entry name" value="Metallo-depent_PP-like"/>
</dbReference>
<name>A0A8J6JBM2_9FIRM</name>
<evidence type="ECO:0000259" key="5">
    <source>
        <dbReference type="Pfam" id="PF02872"/>
    </source>
</evidence>
<evidence type="ECO:0000256" key="1">
    <source>
        <dbReference type="ARBA" id="ARBA00022729"/>
    </source>
</evidence>
<protein>
    <submittedName>
        <fullName evidence="6">5'-nucleotidase C-terminal domain-containing protein</fullName>
    </submittedName>
</protein>
<comment type="similarity">
    <text evidence="2">Belongs to the 5'-nucleotidase family.</text>
</comment>
<dbReference type="SUPFAM" id="SSF55816">
    <property type="entry name" value="5'-nucleotidase (syn. UDP-sugar hydrolase), C-terminal domain"/>
    <property type="match status" value="1"/>
</dbReference>
<dbReference type="InterPro" id="IPR008334">
    <property type="entry name" value="5'-Nucleotdase_C"/>
</dbReference>
<feature type="transmembrane region" description="Helical" evidence="3">
    <location>
        <begin position="644"/>
        <end position="668"/>
    </location>
</feature>
<sequence>MRIQKSARYGKISVSVGGAGLGFFRRFSTLVLILLLILPLAPVQAGAEDASQVNTTTVLFTHDLHSHFLPQADGTGGESGGYARLKTALDRERENYPNALVLDGGDFSIGSLIQTMYTTQGAELRTMGALGYDAATAGNHEFDHEGTGFAQMLNAVVLSGGPSPALLMSNYKPSPENPDQLNIQRAMAAYGVQDYMLLERGGVTYGIFGLMGENSAACAPASGFVLGDVEENARRCVDALKSQGAEFIICLSHSGTNEKKKLSEDERLAEEVEGIDLIISGHTHTTLKEPLVVGDTYIVSSGPYCENLGSITLNWSAEGKELADYRLIPIDETMPEDGEISALVEEWKGLVEGGYLSRYGLSYDQVLTTLDFDLTAPEPGIQTGNALGELVADSFLWAVENLEADVPDGPVVTVTADGVLRAPLYAGEVTTSMAFDVLSMGVGADGTSGYPLVSCYLTGKELKAVAEVDASVTPIMPVAQLYMAGMEYSFNTHRMFFNRVTEARIYQDKSRTEKAPVLGGGTSAEDMGFSVTRQEREYTEIDDDQLYRVVTGMYSAQMLGTIQERSFGLLSIEPKDENGQPVTDFTQRIIYDQYGNEVKEWYALAAYLQSFAEDGLPERYSGPDGRKDVSQSWNPVELLKRPNWITLVALLVLILVAALVVVLVRWAARRQRNRRYGGRGHRWRRMM</sequence>
<dbReference type="Pfam" id="PF02872">
    <property type="entry name" value="5_nucleotid_C"/>
    <property type="match status" value="1"/>
</dbReference>